<dbReference type="GO" id="GO:0005739">
    <property type="term" value="C:mitochondrion"/>
    <property type="evidence" value="ECO:0007669"/>
    <property type="project" value="TreeGrafter"/>
</dbReference>
<evidence type="ECO:0000259" key="1">
    <source>
        <dbReference type="Pfam" id="PF01636"/>
    </source>
</evidence>
<dbReference type="EMBL" id="ML739041">
    <property type="protein sequence ID" value="KAE8356230.1"/>
    <property type="molecule type" value="Genomic_DNA"/>
</dbReference>
<dbReference type="GO" id="GO:0016301">
    <property type="term" value="F:kinase activity"/>
    <property type="evidence" value="ECO:0007669"/>
    <property type="project" value="UniProtKB-KW"/>
</dbReference>
<dbReference type="Proteomes" id="UP000327118">
    <property type="component" value="Unassembled WGS sequence"/>
</dbReference>
<keyword evidence="3" id="KW-1185">Reference proteome</keyword>
<protein>
    <submittedName>
        <fullName evidence="2">Kinase-like domain-containing protein</fullName>
    </submittedName>
</protein>
<dbReference type="Gene3D" id="3.90.1200.10">
    <property type="match status" value="1"/>
</dbReference>
<dbReference type="PANTHER" id="PTHR36091:SF2">
    <property type="entry name" value="AMINOGLYCOSIDE PHOSPHOTRANSFERASE DOMAIN-CONTAINING PROTEIN"/>
    <property type="match status" value="1"/>
</dbReference>
<feature type="domain" description="Aminoglycoside phosphotransferase" evidence="1">
    <location>
        <begin position="63"/>
        <end position="340"/>
    </location>
</feature>
<dbReference type="InterPro" id="IPR011009">
    <property type="entry name" value="Kinase-like_dom_sf"/>
</dbReference>
<dbReference type="InterPro" id="IPR002575">
    <property type="entry name" value="Aminoglycoside_PTrfase"/>
</dbReference>
<dbReference type="InterPro" id="IPR051035">
    <property type="entry name" value="Mito_inheritance_9"/>
</dbReference>
<evidence type="ECO:0000313" key="3">
    <source>
        <dbReference type="Proteomes" id="UP000327118"/>
    </source>
</evidence>
<dbReference type="AlphaFoldDB" id="A0A5N6ZJ85"/>
<name>A0A5N6ZJ85_9EURO</name>
<keyword evidence="2" id="KW-0808">Transferase</keyword>
<dbReference type="OrthoDB" id="2968323at2759"/>
<evidence type="ECO:0000313" key="2">
    <source>
        <dbReference type="EMBL" id="KAE8356230.1"/>
    </source>
</evidence>
<gene>
    <name evidence="2" type="ORF">BDV28DRAFT_145413</name>
</gene>
<dbReference type="Pfam" id="PF01636">
    <property type="entry name" value="APH"/>
    <property type="match status" value="1"/>
</dbReference>
<dbReference type="PANTHER" id="PTHR36091">
    <property type="entry name" value="ALTERED INHERITANCE OF MITOCHONDRIA PROTEIN 9, MITOCHONDRIAL"/>
    <property type="match status" value="1"/>
</dbReference>
<dbReference type="SUPFAM" id="SSF56112">
    <property type="entry name" value="Protein kinase-like (PK-like)"/>
    <property type="match status" value="1"/>
</dbReference>
<proteinExistence type="predicted"/>
<reference evidence="3" key="1">
    <citation type="submission" date="2019-04" db="EMBL/GenBank/DDBJ databases">
        <title>Friends and foes A comparative genomics studyof 23 Aspergillus species from section Flavi.</title>
        <authorList>
            <consortium name="DOE Joint Genome Institute"/>
            <person name="Kjaerbolling I."/>
            <person name="Vesth T."/>
            <person name="Frisvad J.C."/>
            <person name="Nybo J.L."/>
            <person name="Theobald S."/>
            <person name="Kildgaard S."/>
            <person name="Isbrandt T."/>
            <person name="Kuo A."/>
            <person name="Sato A."/>
            <person name="Lyhne E.K."/>
            <person name="Kogle M.E."/>
            <person name="Wiebenga A."/>
            <person name="Kun R.S."/>
            <person name="Lubbers R.J."/>
            <person name="Makela M.R."/>
            <person name="Barry K."/>
            <person name="Chovatia M."/>
            <person name="Clum A."/>
            <person name="Daum C."/>
            <person name="Haridas S."/>
            <person name="He G."/>
            <person name="LaButti K."/>
            <person name="Lipzen A."/>
            <person name="Mondo S."/>
            <person name="Riley R."/>
            <person name="Salamov A."/>
            <person name="Simmons B.A."/>
            <person name="Magnuson J.K."/>
            <person name="Henrissat B."/>
            <person name="Mortensen U.H."/>
            <person name="Larsen T.O."/>
            <person name="Devries R.P."/>
            <person name="Grigoriev I.V."/>
            <person name="Machida M."/>
            <person name="Baker S.E."/>
            <person name="Andersen M.R."/>
        </authorList>
    </citation>
    <scope>NUCLEOTIDE SEQUENCE [LARGE SCALE GENOMIC DNA]</scope>
    <source>
        <strain evidence="3">CBS 553.77</strain>
    </source>
</reference>
<organism evidence="2 3">
    <name type="scientific">Aspergillus coremiiformis</name>
    <dbReference type="NCBI Taxonomy" id="138285"/>
    <lineage>
        <taxon>Eukaryota</taxon>
        <taxon>Fungi</taxon>
        <taxon>Dikarya</taxon>
        <taxon>Ascomycota</taxon>
        <taxon>Pezizomycotina</taxon>
        <taxon>Eurotiomycetes</taxon>
        <taxon>Eurotiomycetidae</taxon>
        <taxon>Eurotiales</taxon>
        <taxon>Aspergillaceae</taxon>
        <taxon>Aspergillus</taxon>
        <taxon>Aspergillus subgen. Circumdati</taxon>
    </lineage>
</organism>
<sequence>MTTTNQPTIPVPSEYEDFFRYTSGRWLWDEEQQLSARYKVFDPIALQKVAAESVGSNSCASMRKLAEGGYNKVFRLLMNDGKTVMARIPNPNAGPPFYTTASEVATMEFVRTILQLPVPKVYGWSTSSENPVGSEYIIMEEAVGKQLESVWDRLRPESKLAIMRELVSIEEKLVSFSFSHFGNLYFKSDAVEGAVPAEIISDVPLELKEKVSKLFTIGPSVEREFWQKERSKMEVNRGPWLSPLDYARSVANREIAWIGKYAVPKAQDDPLPASVAQNDPEVHINLLKKHLTVAPYLLDIDKQLTRSTLWHADLHSSNIFVDREHISAVIDWQGAWAGPLFLQAKPSPIFDYQGPMVLKRPDNFDTLDDERKTQIKQQISKSTLFQLYLLETRERNALLAEAFHLDHGKTRRLPFEFAGDTWDDDVVSFREALINVERYWRELCASEDCPIHFTEAELKSHLQDAEGWNEVQDFFDGIDHLVKRDGWTSAETYDEAFAFFSKLREVGLRNMKGGNRERFEKETRWAAKTT</sequence>
<keyword evidence="2" id="KW-0418">Kinase</keyword>
<accession>A0A5N6ZJ85</accession>